<comment type="caution">
    <text evidence="2">The sequence shown here is derived from an EMBL/GenBank/DDBJ whole genome shotgun (WGS) entry which is preliminary data.</text>
</comment>
<protein>
    <recommendedName>
        <fullName evidence="4">Transmembrane protein (PGPGW)</fullName>
    </recommendedName>
</protein>
<feature type="transmembrane region" description="Helical" evidence="1">
    <location>
        <begin position="90"/>
        <end position="109"/>
    </location>
</feature>
<organism evidence="2 3">
    <name type="scientific">Paraglaciecola hydrolytica</name>
    <dbReference type="NCBI Taxonomy" id="1799789"/>
    <lineage>
        <taxon>Bacteria</taxon>
        <taxon>Pseudomonadati</taxon>
        <taxon>Pseudomonadota</taxon>
        <taxon>Gammaproteobacteria</taxon>
        <taxon>Alteromonadales</taxon>
        <taxon>Alteromonadaceae</taxon>
        <taxon>Paraglaciecola</taxon>
    </lineage>
</organism>
<dbReference type="Proteomes" id="UP000070299">
    <property type="component" value="Unassembled WGS sequence"/>
</dbReference>
<dbReference type="AlphaFoldDB" id="A0A136A1J2"/>
<name>A0A136A1J2_9ALTE</name>
<keyword evidence="3" id="KW-1185">Reference proteome</keyword>
<gene>
    <name evidence="2" type="ORF">AX660_13080</name>
</gene>
<proteinExistence type="predicted"/>
<evidence type="ECO:0000313" key="2">
    <source>
        <dbReference type="EMBL" id="KXI29091.1"/>
    </source>
</evidence>
<accession>A0A136A1J2</accession>
<sequence>MCSVINYGNKVFRESYNITTYLMETFDTKLIFLSILITTVVSIAYFIVISFFITQMDKEYFLRKNTGGKQARKNIDGDSRSRNLNYVVKSAKFIVGLFLILCGLAMLILPGQGLTTILIGLSLIPFPGKHQLEQNLLARKSIRVSLNWIRSKAKKEPFIFD</sequence>
<evidence type="ECO:0000313" key="3">
    <source>
        <dbReference type="Proteomes" id="UP000070299"/>
    </source>
</evidence>
<keyword evidence="1" id="KW-0472">Membrane</keyword>
<feature type="transmembrane region" description="Helical" evidence="1">
    <location>
        <begin position="30"/>
        <end position="54"/>
    </location>
</feature>
<dbReference type="EMBL" id="LSNE01000005">
    <property type="protein sequence ID" value="KXI29091.1"/>
    <property type="molecule type" value="Genomic_DNA"/>
</dbReference>
<reference evidence="3" key="1">
    <citation type="submission" date="2016-02" db="EMBL/GenBank/DDBJ databases">
        <authorList>
            <person name="Schultz-Johansen M."/>
            <person name="Glaring M.A."/>
            <person name="Bech P.K."/>
            <person name="Stougaard P."/>
        </authorList>
    </citation>
    <scope>NUCLEOTIDE SEQUENCE [LARGE SCALE GENOMIC DNA]</scope>
    <source>
        <strain evidence="3">S66</strain>
    </source>
</reference>
<keyword evidence="1" id="KW-0812">Transmembrane</keyword>
<keyword evidence="1" id="KW-1133">Transmembrane helix</keyword>
<evidence type="ECO:0000256" key="1">
    <source>
        <dbReference type="SAM" id="Phobius"/>
    </source>
</evidence>
<dbReference type="STRING" id="1799789.AX660_13080"/>
<evidence type="ECO:0008006" key="4">
    <source>
        <dbReference type="Google" id="ProtNLM"/>
    </source>
</evidence>